<evidence type="ECO:0000256" key="3">
    <source>
        <dbReference type="ARBA" id="ARBA00016943"/>
    </source>
</evidence>
<comment type="caution">
    <text evidence="12">Lacks conserved residue(s) required for the propagation of feature annotation.</text>
</comment>
<evidence type="ECO:0000256" key="2">
    <source>
        <dbReference type="ARBA" id="ARBA00012035"/>
    </source>
</evidence>
<evidence type="ECO:0000256" key="7">
    <source>
        <dbReference type="ARBA" id="ARBA00022777"/>
    </source>
</evidence>
<dbReference type="Pfam" id="PF00294">
    <property type="entry name" value="PfkB"/>
    <property type="match status" value="1"/>
</dbReference>
<proteinExistence type="inferred from homology"/>
<feature type="binding site" evidence="12">
    <location>
        <position position="295"/>
    </location>
    <ligand>
        <name>K(+)</name>
        <dbReference type="ChEBI" id="CHEBI:29103"/>
    </ligand>
</feature>
<keyword evidence="8 12" id="KW-0067">ATP-binding</keyword>
<comment type="catalytic activity">
    <reaction evidence="12">
        <text>D-ribose + ATP = D-ribose 5-phosphate + ADP + H(+)</text>
        <dbReference type="Rhea" id="RHEA:13697"/>
        <dbReference type="ChEBI" id="CHEBI:15378"/>
        <dbReference type="ChEBI" id="CHEBI:30616"/>
        <dbReference type="ChEBI" id="CHEBI:47013"/>
        <dbReference type="ChEBI" id="CHEBI:78346"/>
        <dbReference type="ChEBI" id="CHEBI:456216"/>
        <dbReference type="EC" id="2.7.1.15"/>
    </reaction>
</comment>
<protein>
    <recommendedName>
        <fullName evidence="3 12">Ribokinase</fullName>
        <shortName evidence="12">RK</shortName>
        <ecNumber evidence="2 12">2.7.1.15</ecNumber>
    </recommendedName>
</protein>
<gene>
    <name evidence="12 14" type="primary">rbsK</name>
    <name evidence="14" type="ORF">ACFL27_25950</name>
</gene>
<keyword evidence="5 12" id="KW-0479">Metal-binding</keyword>
<dbReference type="InterPro" id="IPR011877">
    <property type="entry name" value="Ribokinase"/>
</dbReference>
<evidence type="ECO:0000256" key="11">
    <source>
        <dbReference type="ARBA" id="ARBA00023277"/>
    </source>
</evidence>
<evidence type="ECO:0000256" key="5">
    <source>
        <dbReference type="ARBA" id="ARBA00022723"/>
    </source>
</evidence>
<feature type="binding site" evidence="12">
    <location>
        <position position="291"/>
    </location>
    <ligand>
        <name>K(+)</name>
        <dbReference type="ChEBI" id="CHEBI:29103"/>
    </ligand>
</feature>
<dbReference type="PROSITE" id="PS00584">
    <property type="entry name" value="PFKB_KINASES_2"/>
    <property type="match status" value="1"/>
</dbReference>
<comment type="caution">
    <text evidence="14">The sequence shown here is derived from an EMBL/GenBank/DDBJ whole genome shotgun (WGS) entry which is preliminary data.</text>
</comment>
<dbReference type="HAMAP" id="MF_01987">
    <property type="entry name" value="Ribokinase"/>
    <property type="match status" value="1"/>
</dbReference>
<evidence type="ECO:0000259" key="13">
    <source>
        <dbReference type="Pfam" id="PF00294"/>
    </source>
</evidence>
<dbReference type="NCBIfam" id="TIGR02152">
    <property type="entry name" value="D_ribokin_bact"/>
    <property type="match status" value="1"/>
</dbReference>
<dbReference type="Proteomes" id="UP001594351">
    <property type="component" value="Unassembled WGS sequence"/>
</dbReference>
<feature type="binding site" evidence="12">
    <location>
        <position position="280"/>
    </location>
    <ligand>
        <name>ATP</name>
        <dbReference type="ChEBI" id="CHEBI:30616"/>
    </ligand>
</feature>
<dbReference type="CDD" id="cd01174">
    <property type="entry name" value="ribokinase"/>
    <property type="match status" value="1"/>
</dbReference>
<dbReference type="PANTHER" id="PTHR10584:SF166">
    <property type="entry name" value="RIBOKINASE"/>
    <property type="match status" value="1"/>
</dbReference>
<dbReference type="PANTHER" id="PTHR10584">
    <property type="entry name" value="SUGAR KINASE"/>
    <property type="match status" value="1"/>
</dbReference>
<keyword evidence="7 12" id="KW-0418">Kinase</keyword>
<feature type="active site" description="Proton acceptor" evidence="12">
    <location>
        <position position="256"/>
    </location>
</feature>
<comment type="subunit">
    <text evidence="12">Homodimer.</text>
</comment>
<evidence type="ECO:0000313" key="14">
    <source>
        <dbReference type="EMBL" id="MFC1853641.1"/>
    </source>
</evidence>
<keyword evidence="15" id="KW-1185">Reference proteome</keyword>
<dbReference type="InterPro" id="IPR002173">
    <property type="entry name" value="Carboh/pur_kinase_PfkB_CS"/>
</dbReference>
<evidence type="ECO:0000256" key="9">
    <source>
        <dbReference type="ARBA" id="ARBA00022842"/>
    </source>
</evidence>
<dbReference type="InterPro" id="IPR029056">
    <property type="entry name" value="Ribokinase-like"/>
</dbReference>
<feature type="domain" description="Carbohydrate kinase PfkB" evidence="13">
    <location>
        <begin position="7"/>
        <end position="299"/>
    </location>
</feature>
<evidence type="ECO:0000256" key="10">
    <source>
        <dbReference type="ARBA" id="ARBA00022958"/>
    </source>
</evidence>
<feature type="binding site" evidence="12">
    <location>
        <position position="188"/>
    </location>
    <ligand>
        <name>ATP</name>
        <dbReference type="ChEBI" id="CHEBI:30616"/>
    </ligand>
</feature>
<feature type="binding site" evidence="12">
    <location>
        <begin position="255"/>
        <end position="256"/>
    </location>
    <ligand>
        <name>ATP</name>
        <dbReference type="ChEBI" id="CHEBI:30616"/>
    </ligand>
</feature>
<evidence type="ECO:0000256" key="6">
    <source>
        <dbReference type="ARBA" id="ARBA00022741"/>
    </source>
</evidence>
<feature type="binding site" evidence="12">
    <location>
        <begin position="43"/>
        <end position="47"/>
    </location>
    <ligand>
        <name>substrate</name>
    </ligand>
</feature>
<feature type="binding site" evidence="12">
    <location>
        <position position="144"/>
    </location>
    <ligand>
        <name>substrate</name>
    </ligand>
</feature>
<comment type="subcellular location">
    <subcellularLocation>
        <location evidence="12">Cytoplasm</location>
    </subcellularLocation>
</comment>
<accession>A0ABV6Z5B4</accession>
<evidence type="ECO:0000256" key="12">
    <source>
        <dbReference type="HAMAP-Rule" id="MF_01987"/>
    </source>
</evidence>
<dbReference type="SUPFAM" id="SSF53613">
    <property type="entry name" value="Ribokinase-like"/>
    <property type="match status" value="1"/>
</dbReference>
<feature type="binding site" evidence="12">
    <location>
        <position position="286"/>
    </location>
    <ligand>
        <name>K(+)</name>
        <dbReference type="ChEBI" id="CHEBI:29103"/>
    </ligand>
</feature>
<evidence type="ECO:0000256" key="8">
    <source>
        <dbReference type="ARBA" id="ARBA00022840"/>
    </source>
</evidence>
<feature type="binding site" evidence="12">
    <location>
        <begin position="224"/>
        <end position="229"/>
    </location>
    <ligand>
        <name>ATP</name>
        <dbReference type="ChEBI" id="CHEBI:30616"/>
    </ligand>
</feature>
<feature type="binding site" evidence="12">
    <location>
        <position position="250"/>
    </location>
    <ligand>
        <name>K(+)</name>
        <dbReference type="ChEBI" id="CHEBI:29103"/>
    </ligand>
</feature>
<evidence type="ECO:0000256" key="1">
    <source>
        <dbReference type="ARBA" id="ARBA00005380"/>
    </source>
</evidence>
<comment type="similarity">
    <text evidence="12">Belongs to the carbohydrate kinase PfkB family. Ribokinase subfamily.</text>
</comment>
<dbReference type="NCBIfam" id="NF008353">
    <property type="entry name" value="PRK11142.1"/>
    <property type="match status" value="1"/>
</dbReference>
<organism evidence="14 15">
    <name type="scientific">candidate division CSSED10-310 bacterium</name>
    <dbReference type="NCBI Taxonomy" id="2855610"/>
    <lineage>
        <taxon>Bacteria</taxon>
        <taxon>Bacteria division CSSED10-310</taxon>
    </lineage>
</organism>
<dbReference type="InterPro" id="IPR002139">
    <property type="entry name" value="Ribo/fructo_kinase"/>
</dbReference>
<comment type="pathway">
    <text evidence="12">Carbohydrate metabolism; D-ribose degradation; D-ribose 5-phosphate from beta-D-ribopyranose: step 2/2.</text>
</comment>
<evidence type="ECO:0000256" key="4">
    <source>
        <dbReference type="ARBA" id="ARBA00022679"/>
    </source>
</evidence>
<comment type="cofactor">
    <cofactor evidence="12">
        <name>Mg(2+)</name>
        <dbReference type="ChEBI" id="CHEBI:18420"/>
    </cofactor>
    <text evidence="12">Requires a divalent cation, most likely magnesium in vivo, as an electrophilic catalyst to aid phosphoryl group transfer. It is the chelate of the metal and the nucleotide that is the actual substrate.</text>
</comment>
<feature type="binding site" evidence="12">
    <location>
        <position position="252"/>
    </location>
    <ligand>
        <name>K(+)</name>
        <dbReference type="ChEBI" id="CHEBI:29103"/>
    </ligand>
</feature>
<keyword evidence="10 12" id="KW-0630">Potassium</keyword>
<keyword evidence="4 12" id="KW-0808">Transferase</keyword>
<comment type="activity regulation">
    <text evidence="12">Activated by a monovalent cation that binds near, but not in, the active site. The most likely occupant of the site in vivo is potassium. Ion binding induces a conformational change that may alter substrate affinity.</text>
</comment>
<keyword evidence="12" id="KW-0963">Cytoplasm</keyword>
<dbReference type="PRINTS" id="PR00990">
    <property type="entry name" value="RIBOKINASE"/>
</dbReference>
<dbReference type="EC" id="2.7.1.15" evidence="2 12"/>
<dbReference type="InterPro" id="IPR011611">
    <property type="entry name" value="PfkB_dom"/>
</dbReference>
<dbReference type="Gene3D" id="3.40.1190.20">
    <property type="match status" value="1"/>
</dbReference>
<dbReference type="PIRSF" id="PIRSF000535">
    <property type="entry name" value="1PFK/6PFK/LacC"/>
    <property type="match status" value="1"/>
</dbReference>
<reference evidence="14 15" key="1">
    <citation type="submission" date="2024-09" db="EMBL/GenBank/DDBJ databases">
        <title>Laminarin stimulates single cell rates of sulfate reduction while oxygen inhibits transcriptomic activity in coastal marine sediment.</title>
        <authorList>
            <person name="Lindsay M."/>
            <person name="Orcutt B."/>
            <person name="Emerson D."/>
            <person name="Stepanauskas R."/>
            <person name="D'Angelo T."/>
        </authorList>
    </citation>
    <scope>NUCLEOTIDE SEQUENCE [LARGE SCALE GENOMIC DNA]</scope>
    <source>
        <strain evidence="14">SAG AM-311-K15</strain>
    </source>
</reference>
<keyword evidence="9 12" id="KW-0460">Magnesium</keyword>
<feature type="binding site" evidence="12">
    <location>
        <position position="256"/>
    </location>
    <ligand>
        <name>substrate</name>
    </ligand>
</feature>
<comment type="function">
    <text evidence="12">Catalyzes the phosphorylation of ribose at O-5 in a reaction requiring ATP and magnesium. The resulting D-ribose-5-phosphate can then be used either for sythesis of nucleotides, histidine, and tryptophan, or as a component of the pentose phosphate pathway.</text>
</comment>
<dbReference type="GO" id="GO:0004747">
    <property type="term" value="F:ribokinase activity"/>
    <property type="evidence" value="ECO:0007669"/>
    <property type="project" value="UniProtKB-EC"/>
</dbReference>
<sequence length="314" mass="32875">MVNKLPKVVVVGSANMDLVVRAPRIPLRGETILGSDFQMIPGGKGANQAVAASKLGAAVWFIARLGADPFGSQLKSNLEKEGVETSFCSWSDQTATGVALITVDEGGENVIVVAPGANQLLGLEDIQAAEQVIASAQVVVAQLEIPLETIHYTASLTQTHHVPFILDPAPAQPLEQSLLSLVDVITPNETEARILTGVEVSDKETARVAALRLMEQGVGSVIITLGSKGYFIAHEQTMNLFPAPSVKVIDSTAAGDAFTGALAFSLAHGSSLAQAAQFANCGAALSVTQMGAQPSMPTREEVNHFRKNLASQVD</sequence>
<keyword evidence="6 12" id="KW-0547">Nucleotide-binding</keyword>
<feature type="binding site" evidence="12">
    <location>
        <begin position="15"/>
        <end position="17"/>
    </location>
    <ligand>
        <name>substrate</name>
    </ligand>
</feature>
<keyword evidence="11 12" id="KW-0119">Carbohydrate metabolism</keyword>
<dbReference type="InterPro" id="IPR017583">
    <property type="entry name" value="Tagatose/fructose_Pkinase"/>
</dbReference>
<dbReference type="EMBL" id="JBHPBY010000559">
    <property type="protein sequence ID" value="MFC1853641.1"/>
    <property type="molecule type" value="Genomic_DNA"/>
</dbReference>
<comment type="similarity">
    <text evidence="1">Belongs to the carbohydrate kinase pfkB family.</text>
</comment>
<evidence type="ECO:0000313" key="15">
    <source>
        <dbReference type="Proteomes" id="UP001594351"/>
    </source>
</evidence>
<name>A0ABV6Z5B4_UNCC1</name>
<feature type="binding site" evidence="12">
    <location>
        <position position="289"/>
    </location>
    <ligand>
        <name>K(+)</name>
        <dbReference type="ChEBI" id="CHEBI:29103"/>
    </ligand>
</feature>